<gene>
    <name evidence="2" type="ORF">OL234_06145</name>
</gene>
<keyword evidence="3" id="KW-1185">Reference proteome</keyword>
<dbReference type="KEGG" id="vie:OL234_06145"/>
<name>A0AAF0I4V6_9ENTE</name>
<protein>
    <submittedName>
        <fullName evidence="2">Uncharacterized protein</fullName>
    </submittedName>
</protein>
<evidence type="ECO:0000256" key="1">
    <source>
        <dbReference type="SAM" id="MobiDB-lite"/>
    </source>
</evidence>
<sequence length="89" mass="9738">MIIEAKGATSSKSESNRAGSSFSTNQVKSHVAAAILKAMETMTEQEGCLIALAFPDNQVHRQRLEKSRVALQKLELIVYLVSTDGIELF</sequence>
<dbReference type="Proteomes" id="UP001179647">
    <property type="component" value="Chromosome"/>
</dbReference>
<dbReference type="AlphaFoldDB" id="A0AAF0I4V6"/>
<evidence type="ECO:0000313" key="3">
    <source>
        <dbReference type="Proteomes" id="UP001179647"/>
    </source>
</evidence>
<feature type="region of interest" description="Disordered" evidence="1">
    <location>
        <begin position="1"/>
        <end position="24"/>
    </location>
</feature>
<organism evidence="2 3">
    <name type="scientific">Vagococcus intermedius</name>
    <dbReference type="NCBI Taxonomy" id="2991418"/>
    <lineage>
        <taxon>Bacteria</taxon>
        <taxon>Bacillati</taxon>
        <taxon>Bacillota</taxon>
        <taxon>Bacilli</taxon>
        <taxon>Lactobacillales</taxon>
        <taxon>Enterococcaceae</taxon>
        <taxon>Vagococcus</taxon>
    </lineage>
</organism>
<accession>A0AAF0I4V6</accession>
<feature type="compositionally biased region" description="Polar residues" evidence="1">
    <location>
        <begin position="8"/>
        <end position="24"/>
    </location>
</feature>
<dbReference type="EMBL" id="CP110232">
    <property type="protein sequence ID" value="WEG72568.1"/>
    <property type="molecule type" value="Genomic_DNA"/>
</dbReference>
<evidence type="ECO:0000313" key="2">
    <source>
        <dbReference type="EMBL" id="WEG72568.1"/>
    </source>
</evidence>
<reference evidence="2" key="1">
    <citation type="submission" date="2022-10" db="EMBL/GenBank/DDBJ databases">
        <title>Vagococcus sp. isolated from poultry meat.</title>
        <authorList>
            <person name="Johansson P."/>
            <person name="Bjorkroth J."/>
        </authorList>
    </citation>
    <scope>NUCLEOTIDE SEQUENCE</scope>
    <source>
        <strain evidence="2">STAA11</strain>
    </source>
</reference>
<proteinExistence type="predicted"/>
<dbReference type="RefSeq" id="WP_275468369.1">
    <property type="nucleotide sequence ID" value="NZ_CP110232.1"/>
</dbReference>